<dbReference type="EMBL" id="JBBPBK010000001">
    <property type="protein sequence ID" value="KAK9291481.1"/>
    <property type="molecule type" value="Genomic_DNA"/>
</dbReference>
<evidence type="ECO:0000313" key="1">
    <source>
        <dbReference type="EMBL" id="KAK9291481.1"/>
    </source>
</evidence>
<protein>
    <submittedName>
        <fullName evidence="1">Uncharacterized protein</fullName>
    </submittedName>
</protein>
<proteinExistence type="predicted"/>
<reference evidence="1 2" key="1">
    <citation type="journal article" date="2024" name="Plant J.">
        <title>Genome sequences and population genomics reveal climatic adaptation and genomic divergence between two closely related sweetgum species.</title>
        <authorList>
            <person name="Xu W.Q."/>
            <person name="Ren C.Q."/>
            <person name="Zhang X.Y."/>
            <person name="Comes H.P."/>
            <person name="Liu X.H."/>
            <person name="Li Y.G."/>
            <person name="Kettle C.J."/>
            <person name="Jalonen R."/>
            <person name="Gaisberger H."/>
            <person name="Ma Y.Z."/>
            <person name="Qiu Y.X."/>
        </authorList>
    </citation>
    <scope>NUCLEOTIDE SEQUENCE [LARGE SCALE GENOMIC DNA]</scope>
    <source>
        <strain evidence="1">Hangzhou</strain>
    </source>
</reference>
<gene>
    <name evidence="1" type="ORF">L1049_019429</name>
</gene>
<keyword evidence="2" id="KW-1185">Reference proteome</keyword>
<evidence type="ECO:0000313" key="2">
    <source>
        <dbReference type="Proteomes" id="UP001415857"/>
    </source>
</evidence>
<dbReference type="Proteomes" id="UP001415857">
    <property type="component" value="Unassembled WGS sequence"/>
</dbReference>
<comment type="caution">
    <text evidence="1">The sequence shown here is derived from an EMBL/GenBank/DDBJ whole genome shotgun (WGS) entry which is preliminary data.</text>
</comment>
<accession>A0AAP0SBQ7</accession>
<name>A0AAP0SBQ7_LIQFO</name>
<sequence>MGKMGFLAVRADEATSDLITFDLQELHTASIKLANHAIKLASLGFGTTFCRMGCFLRCNVSSLSLSLPLSTKHVI</sequence>
<organism evidence="1 2">
    <name type="scientific">Liquidambar formosana</name>
    <name type="common">Formosan gum</name>
    <dbReference type="NCBI Taxonomy" id="63359"/>
    <lineage>
        <taxon>Eukaryota</taxon>
        <taxon>Viridiplantae</taxon>
        <taxon>Streptophyta</taxon>
        <taxon>Embryophyta</taxon>
        <taxon>Tracheophyta</taxon>
        <taxon>Spermatophyta</taxon>
        <taxon>Magnoliopsida</taxon>
        <taxon>eudicotyledons</taxon>
        <taxon>Gunneridae</taxon>
        <taxon>Pentapetalae</taxon>
        <taxon>Saxifragales</taxon>
        <taxon>Altingiaceae</taxon>
        <taxon>Liquidambar</taxon>
    </lineage>
</organism>
<dbReference type="AlphaFoldDB" id="A0AAP0SBQ7"/>